<feature type="transmembrane region" description="Helical" evidence="6">
    <location>
        <begin position="126"/>
        <end position="145"/>
    </location>
</feature>
<organism evidence="8">
    <name type="scientific">Streptantibioticus silvisoli</name>
    <dbReference type="NCBI Taxonomy" id="2705255"/>
    <lineage>
        <taxon>Bacteria</taxon>
        <taxon>Bacillati</taxon>
        <taxon>Actinomycetota</taxon>
        <taxon>Actinomycetes</taxon>
        <taxon>Kitasatosporales</taxon>
        <taxon>Streptomycetaceae</taxon>
        <taxon>Streptantibioticus</taxon>
    </lineage>
</organism>
<dbReference type="InterPro" id="IPR004841">
    <property type="entry name" value="AA-permease/SLC12A_dom"/>
</dbReference>
<name>A0AA90H6G8_9ACTN</name>
<dbReference type="PIRSF" id="PIRSF006060">
    <property type="entry name" value="AA_transporter"/>
    <property type="match status" value="1"/>
</dbReference>
<evidence type="ECO:0000256" key="4">
    <source>
        <dbReference type="ARBA" id="ARBA00023136"/>
    </source>
</evidence>
<evidence type="ECO:0000256" key="6">
    <source>
        <dbReference type="SAM" id="Phobius"/>
    </source>
</evidence>
<feature type="transmembrane region" description="Helical" evidence="6">
    <location>
        <begin position="435"/>
        <end position="454"/>
    </location>
</feature>
<feature type="region of interest" description="Disordered" evidence="5">
    <location>
        <begin position="472"/>
        <end position="496"/>
    </location>
</feature>
<dbReference type="Gene3D" id="1.20.1740.10">
    <property type="entry name" value="Amino acid/polyamine transporter I"/>
    <property type="match status" value="1"/>
</dbReference>
<evidence type="ECO:0000256" key="5">
    <source>
        <dbReference type="SAM" id="MobiDB-lite"/>
    </source>
</evidence>
<protein>
    <submittedName>
        <fullName evidence="8">APC family permease</fullName>
    </submittedName>
</protein>
<keyword evidence="3 6" id="KW-1133">Transmembrane helix</keyword>
<evidence type="ECO:0000313" key="8">
    <source>
        <dbReference type="EMBL" id="MDI5968902.1"/>
    </source>
</evidence>
<dbReference type="PANTHER" id="PTHR42770:SF11">
    <property type="entry name" value="INNER MEMBRANE TRANSPORT PROTEIN YBAT"/>
    <property type="match status" value="1"/>
</dbReference>
<feature type="transmembrane region" description="Helical" evidence="6">
    <location>
        <begin position="157"/>
        <end position="178"/>
    </location>
</feature>
<feature type="transmembrane region" description="Helical" evidence="6">
    <location>
        <begin position="368"/>
        <end position="394"/>
    </location>
</feature>
<feature type="transmembrane region" description="Helical" evidence="6">
    <location>
        <begin position="401"/>
        <end position="423"/>
    </location>
</feature>
<evidence type="ECO:0000256" key="2">
    <source>
        <dbReference type="ARBA" id="ARBA00022692"/>
    </source>
</evidence>
<dbReference type="Pfam" id="PF00324">
    <property type="entry name" value="AA_permease"/>
    <property type="match status" value="1"/>
</dbReference>
<evidence type="ECO:0000256" key="3">
    <source>
        <dbReference type="ARBA" id="ARBA00022989"/>
    </source>
</evidence>
<feature type="transmembrane region" description="Helical" evidence="6">
    <location>
        <begin position="48"/>
        <end position="69"/>
    </location>
</feature>
<feature type="domain" description="Amino acid permease/ SLC12A" evidence="7">
    <location>
        <begin position="29"/>
        <end position="397"/>
    </location>
</feature>
<keyword evidence="4 6" id="KW-0472">Membrane</keyword>
<comment type="subcellular location">
    <subcellularLocation>
        <location evidence="1">Membrane</location>
        <topology evidence="1">Multi-pass membrane protein</topology>
    </subcellularLocation>
</comment>
<feature type="transmembrane region" description="Helical" evidence="6">
    <location>
        <begin position="229"/>
        <end position="247"/>
    </location>
</feature>
<dbReference type="GO" id="GO:0016020">
    <property type="term" value="C:membrane"/>
    <property type="evidence" value="ECO:0007669"/>
    <property type="project" value="UniProtKB-SubCell"/>
</dbReference>
<dbReference type="InterPro" id="IPR050367">
    <property type="entry name" value="APC_superfamily"/>
</dbReference>
<dbReference type="GO" id="GO:0055085">
    <property type="term" value="P:transmembrane transport"/>
    <property type="evidence" value="ECO:0007669"/>
    <property type="project" value="InterPro"/>
</dbReference>
<dbReference type="PANTHER" id="PTHR42770">
    <property type="entry name" value="AMINO ACID TRANSPORTER-RELATED"/>
    <property type="match status" value="1"/>
</dbReference>
<evidence type="ECO:0000256" key="1">
    <source>
        <dbReference type="ARBA" id="ARBA00004141"/>
    </source>
</evidence>
<feature type="transmembrane region" description="Helical" evidence="6">
    <location>
        <begin position="198"/>
        <end position="217"/>
    </location>
</feature>
<keyword evidence="2 6" id="KW-0812">Transmembrane</keyword>
<dbReference type="AlphaFoldDB" id="A0AA90H6G8"/>
<reference evidence="8" key="1">
    <citation type="submission" date="2023-05" db="EMBL/GenBank/DDBJ databases">
        <title>Streptantibioticus silvisoli sp. nov., acidotolerant actinomycetes 1 from pine litter.</title>
        <authorList>
            <person name="Swiecimska M."/>
            <person name="Golinska P."/>
            <person name="Sangal V."/>
            <person name="Wachnowicz B."/>
            <person name="Goodfellow M."/>
        </authorList>
    </citation>
    <scope>NUCLEOTIDE SEQUENCE</scope>
    <source>
        <strain evidence="8">SL13</strain>
    </source>
</reference>
<feature type="transmembrane region" description="Helical" evidence="6">
    <location>
        <begin position="90"/>
        <end position="114"/>
    </location>
</feature>
<feature type="transmembrane region" description="Helical" evidence="6">
    <location>
        <begin position="334"/>
        <end position="356"/>
    </location>
</feature>
<proteinExistence type="predicted"/>
<feature type="transmembrane region" description="Helical" evidence="6">
    <location>
        <begin position="12"/>
        <end position="36"/>
    </location>
</feature>
<comment type="caution">
    <text evidence="8">The sequence shown here is derived from an EMBL/GenBank/DDBJ whole genome shotgun (WGS) entry which is preliminary data.</text>
</comment>
<accession>A0AA90H6G8</accession>
<sequence>MPGANTRLARGVLSSMDAIAVSVTVLAPGMAMLLNVPGVAAVAGGSTPLAFLLGGLACLALAYVVVGFARRMASAGYAYTYASRSLGTSAGFMAGWLYAFGLICFVPMTMAAVASLACDLLHVPPHWWFLFFLAGTLLLAVVSAARVRVATRLQLAVGIATVAVIVVVDTVVVAKGGAGGNTLAPFTFDHTQRSGVSGIFYGIILGVTSYIGFETAADFGEETSRPRRSVPVAVIVSVVFAIVFYLWTTYSLSIGFGVNNGAAFGGDPFALKTIADRYVGAPFGTLVEVGALLSAFFVCVGCSAAGSRTLYAMGREGVLPRWLGATHSRYRTPVNAALTVAAVSVVLAAVVGFAFASKALGGPPDTVYFFFATLGTLAVIVVYIGLCVGGAVFFRRTQRPYNVLPHLAVPAIGVLLFGAALYGSVRPVPAHPLNLTPYVALGWLVLGIVAVAVLRARRPDAVGRIGSMLGEEDPLVASTPDNTTGPPDPEHGRPSP</sequence>
<gene>
    <name evidence="8" type="ORF">POF50_006015</name>
</gene>
<evidence type="ECO:0000259" key="7">
    <source>
        <dbReference type="Pfam" id="PF00324"/>
    </source>
</evidence>
<dbReference type="EMBL" id="JABXJJ020000006">
    <property type="protein sequence ID" value="MDI5968902.1"/>
    <property type="molecule type" value="Genomic_DNA"/>
</dbReference>
<dbReference type="RefSeq" id="WP_271312867.1">
    <property type="nucleotide sequence ID" value="NZ_JABXJJ020000006.1"/>
</dbReference>